<sequence length="355" mass="37990">MKDAPLLNLVLSLILVLVVGYLLVIGRSILVPIVTAVISVYLMGSATEALSRLPVLRHFPTVLLRACVLFVFAAVVYVFAVVVAATVRDIAAVAPIYQENVETLISRLETRIDAANIDVDAREVISDAVSVTFGSLDLRATILSVLGSFTIVGMSIFLVVVYAGFLMAERSSFAAKITAAFGDPHRSDQITRIIGDINRRIGEYLSVKTLINLILGAICLGILLFFGADFALFWAIVIALLNYIPYVGSLLAVAFPVALALAQTGSLLHTALLAGCLITAQVVVGNWLEPRMIGRQMNLSPFVVLVALSVWSAIWGVPGAILAVPMTAMITIVLGAFPATRFCAVLLAARIDEEH</sequence>
<keyword evidence="8" id="KW-1185">Reference proteome</keyword>
<organism evidence="7 8">
    <name type="scientific">Marinibacterium profundimaris</name>
    <dbReference type="NCBI Taxonomy" id="1679460"/>
    <lineage>
        <taxon>Bacteria</taxon>
        <taxon>Pseudomonadati</taxon>
        <taxon>Pseudomonadota</taxon>
        <taxon>Alphaproteobacteria</taxon>
        <taxon>Rhodobacterales</taxon>
        <taxon>Paracoccaceae</taxon>
        <taxon>Marinibacterium</taxon>
    </lineage>
</organism>
<evidence type="ECO:0000313" key="8">
    <source>
        <dbReference type="Proteomes" id="UP000215377"/>
    </source>
</evidence>
<feature type="transmembrane region" description="Helical" evidence="6">
    <location>
        <begin position="210"/>
        <end position="236"/>
    </location>
</feature>
<feature type="transmembrane region" description="Helical" evidence="6">
    <location>
        <begin position="328"/>
        <end position="349"/>
    </location>
</feature>
<feature type="transmembrane region" description="Helical" evidence="6">
    <location>
        <begin position="142"/>
        <end position="165"/>
    </location>
</feature>
<keyword evidence="4 6" id="KW-1133">Transmembrane helix</keyword>
<dbReference type="RefSeq" id="WP_088650378.1">
    <property type="nucleotide sequence ID" value="NZ_AQQR01000004.1"/>
</dbReference>
<dbReference type="GO" id="GO:0016020">
    <property type="term" value="C:membrane"/>
    <property type="evidence" value="ECO:0007669"/>
    <property type="project" value="UniProtKB-SubCell"/>
</dbReference>
<comment type="subcellular location">
    <subcellularLocation>
        <location evidence="1">Membrane</location>
        <topology evidence="1">Multi-pass membrane protein</topology>
    </subcellularLocation>
</comment>
<evidence type="ECO:0000256" key="2">
    <source>
        <dbReference type="ARBA" id="ARBA00009773"/>
    </source>
</evidence>
<comment type="similarity">
    <text evidence="2">Belongs to the autoinducer-2 exporter (AI-2E) (TC 2.A.86) family.</text>
</comment>
<dbReference type="OrthoDB" id="9799225at2"/>
<feature type="transmembrane region" description="Helical" evidence="6">
    <location>
        <begin position="268"/>
        <end position="288"/>
    </location>
</feature>
<feature type="transmembrane region" description="Helical" evidence="6">
    <location>
        <begin position="243"/>
        <end position="262"/>
    </location>
</feature>
<accession>A0A225NII5</accession>
<protein>
    <recommendedName>
        <fullName evidence="9">Transporter</fullName>
    </recommendedName>
</protein>
<evidence type="ECO:0000256" key="1">
    <source>
        <dbReference type="ARBA" id="ARBA00004141"/>
    </source>
</evidence>
<dbReference type="GO" id="GO:0055085">
    <property type="term" value="P:transmembrane transport"/>
    <property type="evidence" value="ECO:0007669"/>
    <property type="project" value="TreeGrafter"/>
</dbReference>
<dbReference type="InterPro" id="IPR002549">
    <property type="entry name" value="AI-2E-like"/>
</dbReference>
<feature type="transmembrane region" description="Helical" evidence="6">
    <location>
        <begin position="29"/>
        <end position="50"/>
    </location>
</feature>
<evidence type="ECO:0000256" key="5">
    <source>
        <dbReference type="ARBA" id="ARBA00023136"/>
    </source>
</evidence>
<evidence type="ECO:0000313" key="7">
    <source>
        <dbReference type="EMBL" id="OWU73645.1"/>
    </source>
</evidence>
<dbReference type="PANTHER" id="PTHR21716:SF64">
    <property type="entry name" value="AI-2 TRANSPORT PROTEIN TQSA"/>
    <property type="match status" value="1"/>
</dbReference>
<name>A0A225NII5_9RHOB</name>
<dbReference type="AlphaFoldDB" id="A0A225NII5"/>
<evidence type="ECO:0000256" key="3">
    <source>
        <dbReference type="ARBA" id="ARBA00022692"/>
    </source>
</evidence>
<gene>
    <name evidence="7" type="ORF">ATO3_13485</name>
</gene>
<feature type="transmembrane region" description="Helical" evidence="6">
    <location>
        <begin position="62"/>
        <end position="87"/>
    </location>
</feature>
<comment type="caution">
    <text evidence="7">The sequence shown here is derived from an EMBL/GenBank/DDBJ whole genome shotgun (WGS) entry which is preliminary data.</text>
</comment>
<dbReference type="Proteomes" id="UP000215377">
    <property type="component" value="Unassembled WGS sequence"/>
</dbReference>
<dbReference type="PANTHER" id="PTHR21716">
    <property type="entry name" value="TRANSMEMBRANE PROTEIN"/>
    <property type="match status" value="1"/>
</dbReference>
<dbReference type="Pfam" id="PF01594">
    <property type="entry name" value="AI-2E_transport"/>
    <property type="match status" value="1"/>
</dbReference>
<feature type="transmembrane region" description="Helical" evidence="6">
    <location>
        <begin position="300"/>
        <end position="322"/>
    </location>
</feature>
<keyword evidence="3 6" id="KW-0812">Transmembrane</keyword>
<feature type="transmembrane region" description="Helical" evidence="6">
    <location>
        <begin position="6"/>
        <end position="24"/>
    </location>
</feature>
<proteinExistence type="inferred from homology"/>
<evidence type="ECO:0008006" key="9">
    <source>
        <dbReference type="Google" id="ProtNLM"/>
    </source>
</evidence>
<keyword evidence="5 6" id="KW-0472">Membrane</keyword>
<evidence type="ECO:0000256" key="4">
    <source>
        <dbReference type="ARBA" id="ARBA00022989"/>
    </source>
</evidence>
<dbReference type="EMBL" id="AQQR01000004">
    <property type="protein sequence ID" value="OWU73645.1"/>
    <property type="molecule type" value="Genomic_DNA"/>
</dbReference>
<reference evidence="7 8" key="1">
    <citation type="submission" date="2013-04" db="EMBL/GenBank/DDBJ databases">
        <title>Oceanicola sp. 22II1-22F33 Genome Sequencing.</title>
        <authorList>
            <person name="Lai Q."/>
            <person name="Li G."/>
            <person name="Shao Z."/>
        </authorList>
    </citation>
    <scope>NUCLEOTIDE SEQUENCE [LARGE SCALE GENOMIC DNA]</scope>
    <source>
        <strain evidence="7 8">22II1-22F33</strain>
    </source>
</reference>
<evidence type="ECO:0000256" key="6">
    <source>
        <dbReference type="SAM" id="Phobius"/>
    </source>
</evidence>